<feature type="chain" id="PRO_5016112422" description="Tyrosine-protein kinase ephrin type A/B receptor-like domain-containing protein" evidence="1">
    <location>
        <begin position="21"/>
        <end position="251"/>
    </location>
</feature>
<dbReference type="AlphaFoldDB" id="A0A2V0P1R8"/>
<name>A0A2V0P1R8_9CHLO</name>
<dbReference type="InParanoid" id="A0A2V0P1R8"/>
<dbReference type="Proteomes" id="UP000247498">
    <property type="component" value="Unassembled WGS sequence"/>
</dbReference>
<comment type="caution">
    <text evidence="2">The sequence shown here is derived from an EMBL/GenBank/DDBJ whole genome shotgun (WGS) entry which is preliminary data.</text>
</comment>
<accession>A0A2V0P1R8</accession>
<dbReference type="STRING" id="307507.A0A2V0P1R8"/>
<dbReference type="Gene3D" id="2.10.220.10">
    <property type="entry name" value="Hormone Receptor, Insulin-like Growth Factor Receptor 1, Chain A, domain 2"/>
    <property type="match status" value="3"/>
</dbReference>
<sequence length="251" mass="24695">MVRPGALLALLLALAATCHACNEGLYLNAADGTCGDVFSCPSGTFPDDSSWTCAACATDCSSCSSADAGNCFSCVDGAFRDTATGTCGATCPPAKYGNTATKECEQCHWSCTGCTSPAANACTACFVGEYLNSVTHTCGGPANCHSGTFADTNSVTCEACATDCSACTSAGVGACIACNDGAFLDTATGTCGATCPDGTYGDAGSKVCQACNGGCATCSRTANNCESCAWGTFLSFDGSSGTLTGVCGDPG</sequence>
<dbReference type="OrthoDB" id="2412841at2759"/>
<dbReference type="SUPFAM" id="SSF57184">
    <property type="entry name" value="Growth factor receptor domain"/>
    <property type="match status" value="2"/>
</dbReference>
<keyword evidence="1" id="KW-0732">Signal</keyword>
<dbReference type="PANTHER" id="PTHR15332">
    <property type="entry name" value="PROPROTEIN CONVERTASE SUBTILISIN_KEXIN TYPE 5-LIKE"/>
    <property type="match status" value="1"/>
</dbReference>
<dbReference type="InterPro" id="IPR006212">
    <property type="entry name" value="Furin_repeat"/>
</dbReference>
<organism evidence="2 3">
    <name type="scientific">Raphidocelis subcapitata</name>
    <dbReference type="NCBI Taxonomy" id="307507"/>
    <lineage>
        <taxon>Eukaryota</taxon>
        <taxon>Viridiplantae</taxon>
        <taxon>Chlorophyta</taxon>
        <taxon>core chlorophytes</taxon>
        <taxon>Chlorophyceae</taxon>
        <taxon>CS clade</taxon>
        <taxon>Sphaeropleales</taxon>
        <taxon>Selenastraceae</taxon>
        <taxon>Raphidocelis</taxon>
    </lineage>
</organism>
<gene>
    <name evidence="2" type="ORF">Rsub_04806</name>
</gene>
<evidence type="ECO:0008006" key="4">
    <source>
        <dbReference type="Google" id="ProtNLM"/>
    </source>
</evidence>
<protein>
    <recommendedName>
        <fullName evidence="4">Tyrosine-protein kinase ephrin type A/B receptor-like domain-containing protein</fullName>
    </recommendedName>
</protein>
<keyword evidence="3" id="KW-1185">Reference proteome</keyword>
<evidence type="ECO:0000256" key="1">
    <source>
        <dbReference type="SAM" id="SignalP"/>
    </source>
</evidence>
<dbReference type="EMBL" id="BDRX01000022">
    <property type="protein sequence ID" value="GBF91137.1"/>
    <property type="molecule type" value="Genomic_DNA"/>
</dbReference>
<reference evidence="2 3" key="1">
    <citation type="journal article" date="2018" name="Sci. Rep.">
        <title>Raphidocelis subcapitata (=Pseudokirchneriella subcapitata) provides an insight into genome evolution and environmental adaptations in the Sphaeropleales.</title>
        <authorList>
            <person name="Suzuki S."/>
            <person name="Yamaguchi H."/>
            <person name="Nakajima N."/>
            <person name="Kawachi M."/>
        </authorList>
    </citation>
    <scope>NUCLEOTIDE SEQUENCE [LARGE SCALE GENOMIC DNA]</scope>
    <source>
        <strain evidence="2 3">NIES-35</strain>
    </source>
</reference>
<evidence type="ECO:0000313" key="3">
    <source>
        <dbReference type="Proteomes" id="UP000247498"/>
    </source>
</evidence>
<feature type="signal peptide" evidence="1">
    <location>
        <begin position="1"/>
        <end position="20"/>
    </location>
</feature>
<dbReference type="SMART" id="SM00261">
    <property type="entry name" value="FU"/>
    <property type="match status" value="4"/>
</dbReference>
<dbReference type="InterPro" id="IPR009030">
    <property type="entry name" value="Growth_fac_rcpt_cys_sf"/>
</dbReference>
<proteinExistence type="predicted"/>
<evidence type="ECO:0000313" key="2">
    <source>
        <dbReference type="EMBL" id="GBF91137.1"/>
    </source>
</evidence>
<dbReference type="PANTHER" id="PTHR15332:SF175">
    <property type="entry name" value="PROPROTEIN CONVERTASE SUBTILISIN_KEXIN TYPE 5-LIKE"/>
    <property type="match status" value="1"/>
</dbReference>